<accession>A0ABP3Z1B4</accession>
<feature type="domain" description="Methyltransferase" evidence="3">
    <location>
        <begin position="74"/>
        <end position="164"/>
    </location>
</feature>
<dbReference type="GO" id="GO:0032259">
    <property type="term" value="P:methylation"/>
    <property type="evidence" value="ECO:0007669"/>
    <property type="project" value="UniProtKB-KW"/>
</dbReference>
<evidence type="ECO:0000259" key="3">
    <source>
        <dbReference type="Pfam" id="PF13649"/>
    </source>
</evidence>
<dbReference type="GO" id="GO:0008168">
    <property type="term" value="F:methyltransferase activity"/>
    <property type="evidence" value="ECO:0007669"/>
    <property type="project" value="UniProtKB-KW"/>
</dbReference>
<keyword evidence="1 4" id="KW-0489">Methyltransferase</keyword>
<gene>
    <name evidence="4" type="ORF">GCM10009549_17510</name>
</gene>
<evidence type="ECO:0000256" key="2">
    <source>
        <dbReference type="ARBA" id="ARBA00022679"/>
    </source>
</evidence>
<comment type="caution">
    <text evidence="4">The sequence shown here is derived from an EMBL/GenBank/DDBJ whole genome shotgun (WGS) entry which is preliminary data.</text>
</comment>
<proteinExistence type="predicted"/>
<evidence type="ECO:0000256" key="1">
    <source>
        <dbReference type="ARBA" id="ARBA00022603"/>
    </source>
</evidence>
<dbReference type="Proteomes" id="UP001501005">
    <property type="component" value="Unassembled WGS sequence"/>
</dbReference>
<protein>
    <submittedName>
        <fullName evidence="4">Class I SAM-dependent methyltransferase</fullName>
    </submittedName>
</protein>
<organism evidence="4 5">
    <name type="scientific">Streptomyces thermoalcalitolerans</name>
    <dbReference type="NCBI Taxonomy" id="65605"/>
    <lineage>
        <taxon>Bacteria</taxon>
        <taxon>Bacillati</taxon>
        <taxon>Actinomycetota</taxon>
        <taxon>Actinomycetes</taxon>
        <taxon>Kitasatosporales</taxon>
        <taxon>Streptomycetaceae</taxon>
        <taxon>Streptomyces</taxon>
    </lineage>
</organism>
<dbReference type="InterPro" id="IPR041698">
    <property type="entry name" value="Methyltransf_25"/>
</dbReference>
<dbReference type="PANTHER" id="PTHR43861">
    <property type="entry name" value="TRANS-ACONITATE 2-METHYLTRANSFERASE-RELATED"/>
    <property type="match status" value="1"/>
</dbReference>
<keyword evidence="5" id="KW-1185">Reference proteome</keyword>
<keyword evidence="2" id="KW-0808">Transferase</keyword>
<dbReference type="CDD" id="cd02440">
    <property type="entry name" value="AdoMet_MTases"/>
    <property type="match status" value="1"/>
</dbReference>
<dbReference type="PANTHER" id="PTHR43861:SF1">
    <property type="entry name" value="TRANS-ACONITATE 2-METHYLTRANSFERASE"/>
    <property type="match status" value="1"/>
</dbReference>
<evidence type="ECO:0000313" key="4">
    <source>
        <dbReference type="EMBL" id="GAA0909334.1"/>
    </source>
</evidence>
<dbReference type="EMBL" id="BAAAHG010000010">
    <property type="protein sequence ID" value="GAA0909334.1"/>
    <property type="molecule type" value="Genomic_DNA"/>
</dbReference>
<evidence type="ECO:0000313" key="5">
    <source>
        <dbReference type="Proteomes" id="UP001501005"/>
    </source>
</evidence>
<sequence>MRGALSRDGEPDRASLPCTSVPESSCLTAVRASYDTVAAAYAERVLRPSELDPFSRGMLAAFAETVRRSALGPVADLGCGPGYVTAHLAGLGLPVFGVDLSAGMVEPARRAHPDLRFVQSSMTALGVGDGVLGGILAWYSTHHTPPAELPLLFAGFQRTLAPGGHLLWGCHIGDEQRRLTRAYGHPVSYAWHLLPVERVAGLLERAGLRVVARLVQEPDEQSPRPCACLLACKA</sequence>
<name>A0ABP3Z1B4_9ACTN</name>
<dbReference type="Pfam" id="PF13649">
    <property type="entry name" value="Methyltransf_25"/>
    <property type="match status" value="1"/>
</dbReference>
<dbReference type="Gene3D" id="3.40.50.150">
    <property type="entry name" value="Vaccinia Virus protein VP39"/>
    <property type="match status" value="1"/>
</dbReference>
<dbReference type="InterPro" id="IPR029063">
    <property type="entry name" value="SAM-dependent_MTases_sf"/>
</dbReference>
<dbReference type="SUPFAM" id="SSF53335">
    <property type="entry name" value="S-adenosyl-L-methionine-dependent methyltransferases"/>
    <property type="match status" value="1"/>
</dbReference>
<reference evidence="5" key="1">
    <citation type="journal article" date="2019" name="Int. J. Syst. Evol. Microbiol.">
        <title>The Global Catalogue of Microorganisms (GCM) 10K type strain sequencing project: providing services to taxonomists for standard genome sequencing and annotation.</title>
        <authorList>
            <consortium name="The Broad Institute Genomics Platform"/>
            <consortium name="The Broad Institute Genome Sequencing Center for Infectious Disease"/>
            <person name="Wu L."/>
            <person name="Ma J."/>
        </authorList>
    </citation>
    <scope>NUCLEOTIDE SEQUENCE [LARGE SCALE GENOMIC DNA]</scope>
    <source>
        <strain evidence="5">JCM 10673</strain>
    </source>
</reference>